<organism evidence="2">
    <name type="scientific">marine sediment metagenome</name>
    <dbReference type="NCBI Taxonomy" id="412755"/>
    <lineage>
        <taxon>unclassified sequences</taxon>
        <taxon>metagenomes</taxon>
        <taxon>ecological metagenomes</taxon>
    </lineage>
</organism>
<dbReference type="EMBL" id="LAZR01048480">
    <property type="protein sequence ID" value="KKK91831.1"/>
    <property type="molecule type" value="Genomic_DNA"/>
</dbReference>
<feature type="non-terminal residue" evidence="2">
    <location>
        <position position="1"/>
    </location>
</feature>
<reference evidence="2" key="1">
    <citation type="journal article" date="2015" name="Nature">
        <title>Complex archaea that bridge the gap between prokaryotes and eukaryotes.</title>
        <authorList>
            <person name="Spang A."/>
            <person name="Saw J.H."/>
            <person name="Jorgensen S.L."/>
            <person name="Zaremba-Niedzwiedzka K."/>
            <person name="Martijn J."/>
            <person name="Lind A.E."/>
            <person name="van Eijk R."/>
            <person name="Schleper C."/>
            <person name="Guy L."/>
            <person name="Ettema T.J."/>
        </authorList>
    </citation>
    <scope>NUCLEOTIDE SEQUENCE</scope>
</reference>
<dbReference type="AlphaFoldDB" id="A0A0F9C584"/>
<proteinExistence type="predicted"/>
<accession>A0A0F9C584</accession>
<comment type="caution">
    <text evidence="2">The sequence shown here is derived from an EMBL/GenBank/DDBJ whole genome shotgun (WGS) entry which is preliminary data.</text>
</comment>
<feature type="non-terminal residue" evidence="2">
    <location>
        <position position="433"/>
    </location>
</feature>
<evidence type="ECO:0000256" key="1">
    <source>
        <dbReference type="SAM" id="Coils"/>
    </source>
</evidence>
<sequence>DPESALWLEGLSDPLKRAAVIDRFIYLIISQINELESAFQAAGGSREDPGQEMSGAELNSAISELISGVLGSLAERMNYWKELQLSLSSFLEADIVRGSTVSEMLVSARDEIEDKSVFLNLEELFTMVLPDLTDFDISYNFEDSRDLWLKNRFYSLLLNEGGGIADIDHAFHQDVIKTGRVAGSLYDPVNDSDDIFEQIFGRLESGYYDKGDAGPIDGSLDRVILSLFSNMEAFEENGILSVKLDGILRTMADYVAAAIYLEHGVELDNIDDVDNEYEVMINDWITKYFNDLKDEVQGPGFSEDEMKKIEEAMADYLVGSGPENDPNNGENVSGLSTNELIGLMESVKGAIDDIELFYDGRDAGIGEFFNVLLESDDRFARFEELETLLGVGLLSREEYEDKLEVLNRKIEINQIDIEDLEKNINKIIEVLPK</sequence>
<keyword evidence="1" id="KW-0175">Coiled coil</keyword>
<feature type="coiled-coil region" evidence="1">
    <location>
        <begin position="396"/>
        <end position="423"/>
    </location>
</feature>
<name>A0A0F9C584_9ZZZZ</name>
<protein>
    <submittedName>
        <fullName evidence="2">Uncharacterized protein</fullName>
    </submittedName>
</protein>
<gene>
    <name evidence="2" type="ORF">LCGC14_2709000</name>
</gene>
<evidence type="ECO:0000313" key="2">
    <source>
        <dbReference type="EMBL" id="KKK91831.1"/>
    </source>
</evidence>